<dbReference type="Gene3D" id="2.40.30.10">
    <property type="entry name" value="Translation factors"/>
    <property type="match status" value="1"/>
</dbReference>
<evidence type="ECO:0000313" key="7">
    <source>
        <dbReference type="EMBL" id="VDD90504.1"/>
    </source>
</evidence>
<dbReference type="WBParaSite" id="EVEC_0000564401-mRNA-1">
    <property type="protein sequence ID" value="EVEC_0000564401-mRNA-1"/>
    <property type="gene ID" value="EVEC_0000564401"/>
</dbReference>
<dbReference type="OrthoDB" id="1611972at2759"/>
<dbReference type="SUPFAM" id="SSF50447">
    <property type="entry name" value="Translation proteins"/>
    <property type="match status" value="1"/>
</dbReference>
<keyword evidence="3 5" id="KW-0687">Ribonucleoprotein</keyword>
<dbReference type="GO" id="GO:0006412">
    <property type="term" value="P:translation"/>
    <property type="evidence" value="ECO:0007669"/>
    <property type="project" value="InterPro"/>
</dbReference>
<dbReference type="Gene3D" id="4.10.960.10">
    <property type="entry name" value="Ribosomal protein L3, domain 3"/>
    <property type="match status" value="1"/>
</dbReference>
<evidence type="ECO:0000256" key="4">
    <source>
        <dbReference type="ARBA" id="ARBA00056881"/>
    </source>
</evidence>
<evidence type="ECO:0000256" key="3">
    <source>
        <dbReference type="ARBA" id="ARBA00023274"/>
    </source>
</evidence>
<dbReference type="InterPro" id="IPR044892">
    <property type="entry name" value="Ribosomal_L3_dom_3_arc_sf"/>
</dbReference>
<dbReference type="STRING" id="51028.A0A0N4V5X5"/>
<evidence type="ECO:0000313" key="9">
    <source>
        <dbReference type="WBParaSite" id="EVEC_0000564401-mRNA-1"/>
    </source>
</evidence>
<accession>A0A0N4V5X5</accession>
<keyword evidence="8" id="KW-1185">Reference proteome</keyword>
<comment type="function">
    <text evidence="4">The L3 protein is a component of the large subunit of cytoplasmic ribosomes.</text>
</comment>
<dbReference type="FunFam" id="4.10.960.10:FF:000002">
    <property type="entry name" value="60S ribosomal protein L3"/>
    <property type="match status" value="1"/>
</dbReference>
<dbReference type="Pfam" id="PF00297">
    <property type="entry name" value="Ribosomal_L3"/>
    <property type="match status" value="1"/>
</dbReference>
<proteinExistence type="inferred from homology"/>
<dbReference type="FunFam" id="2.40.30.10:FF:000351">
    <property type="entry name" value="Ribosomal protein L3"/>
    <property type="match status" value="1"/>
</dbReference>
<dbReference type="PANTHER" id="PTHR11363">
    <property type="entry name" value="60S RIBOSOMAL PROTEIN L3-RELATED"/>
    <property type="match status" value="1"/>
</dbReference>
<dbReference type="FunFam" id="2.40.30.10:FF:000079">
    <property type="entry name" value="60S ribosomal protein L3"/>
    <property type="match status" value="1"/>
</dbReference>
<feature type="compositionally biased region" description="Basic residues" evidence="6">
    <location>
        <begin position="18"/>
        <end position="28"/>
    </location>
</feature>
<keyword evidence="2 5" id="KW-0689">Ribosomal protein</keyword>
<organism evidence="9">
    <name type="scientific">Enterobius vermicularis</name>
    <name type="common">Human pinworm</name>
    <dbReference type="NCBI Taxonomy" id="51028"/>
    <lineage>
        <taxon>Eukaryota</taxon>
        <taxon>Metazoa</taxon>
        <taxon>Ecdysozoa</taxon>
        <taxon>Nematoda</taxon>
        <taxon>Chromadorea</taxon>
        <taxon>Rhabditida</taxon>
        <taxon>Spirurina</taxon>
        <taxon>Oxyuridomorpha</taxon>
        <taxon>Oxyuroidea</taxon>
        <taxon>Oxyuridae</taxon>
        <taxon>Enterobius</taxon>
    </lineage>
</organism>
<dbReference type="PANTHER" id="PTHR11363:SF5">
    <property type="entry name" value="LARGE RIBOSOMAL SUBUNIT PROTEIN UL3"/>
    <property type="match status" value="1"/>
</dbReference>
<dbReference type="GO" id="GO:0022625">
    <property type="term" value="C:cytosolic large ribosomal subunit"/>
    <property type="evidence" value="ECO:0007669"/>
    <property type="project" value="TreeGrafter"/>
</dbReference>
<protein>
    <submittedName>
        <fullName evidence="9">60S ribosomal protein L3</fullName>
    </submittedName>
</protein>
<dbReference type="InterPro" id="IPR009000">
    <property type="entry name" value="Transl_B-barrel_sf"/>
</dbReference>
<gene>
    <name evidence="7" type="ORF">EVEC_LOCUS5255</name>
</gene>
<evidence type="ECO:0000256" key="6">
    <source>
        <dbReference type="SAM" id="MobiDB-lite"/>
    </source>
</evidence>
<evidence type="ECO:0000256" key="1">
    <source>
        <dbReference type="ARBA" id="ARBA00006540"/>
    </source>
</evidence>
<dbReference type="InterPro" id="IPR019926">
    <property type="entry name" value="Ribosomal_uL3_CS"/>
</dbReference>
<comment type="similarity">
    <text evidence="1 5">Belongs to the universal ribosomal protein uL3 family.</text>
</comment>
<dbReference type="InterPro" id="IPR000597">
    <property type="entry name" value="Ribosomal_uL3"/>
</dbReference>
<dbReference type="GO" id="GO:0003735">
    <property type="term" value="F:structural constituent of ribosome"/>
    <property type="evidence" value="ECO:0007669"/>
    <property type="project" value="InterPro"/>
</dbReference>
<dbReference type="Proteomes" id="UP000274131">
    <property type="component" value="Unassembled WGS sequence"/>
</dbReference>
<evidence type="ECO:0000256" key="2">
    <source>
        <dbReference type="ARBA" id="ARBA00022980"/>
    </source>
</evidence>
<dbReference type="Gene3D" id="3.30.1430.10">
    <property type="match status" value="1"/>
</dbReference>
<dbReference type="InterPro" id="IPR045077">
    <property type="entry name" value="L3_arc_euk"/>
</dbReference>
<name>A0A0N4V5X5_ENTVE</name>
<feature type="region of interest" description="Disordered" evidence="6">
    <location>
        <begin position="1"/>
        <end position="28"/>
    </location>
</feature>
<dbReference type="AlphaFoldDB" id="A0A0N4V5X5"/>
<evidence type="ECO:0000256" key="5">
    <source>
        <dbReference type="RuleBase" id="RU003905"/>
    </source>
</evidence>
<dbReference type="FunFam" id="3.30.1430.10:FF:000001">
    <property type="entry name" value="60S ribosomal protein L3"/>
    <property type="match status" value="1"/>
</dbReference>
<dbReference type="GO" id="GO:0003723">
    <property type="term" value="F:RNA binding"/>
    <property type="evidence" value="ECO:0007669"/>
    <property type="project" value="TreeGrafter"/>
</dbReference>
<reference evidence="7 8" key="2">
    <citation type="submission" date="2018-10" db="EMBL/GenBank/DDBJ databases">
        <authorList>
            <consortium name="Pathogen Informatics"/>
        </authorList>
    </citation>
    <scope>NUCLEOTIDE SEQUENCE [LARGE SCALE GENOMIC DNA]</scope>
</reference>
<reference evidence="9" key="1">
    <citation type="submission" date="2017-02" db="UniProtKB">
        <authorList>
            <consortium name="WormBaseParasite"/>
        </authorList>
    </citation>
    <scope>IDENTIFICATION</scope>
</reference>
<dbReference type="PROSITE" id="PS00474">
    <property type="entry name" value="RIBOSOMAL_L3"/>
    <property type="match status" value="1"/>
</dbReference>
<evidence type="ECO:0000313" key="8">
    <source>
        <dbReference type="Proteomes" id="UP000274131"/>
    </source>
</evidence>
<sequence>MSHRKFSAPRHGSMGFTPKKRSRTHRGRVKAFPKDDKTKPIHLTAFMAFKAGMTHIVREVDKPGSKVNKKEVVEAVTILEAPPMVIVGIVGYIDTPRGPRPFKTIWAEHLSEDSIALLQRFFMNSKKAFQKHAKKWQDEDGKKSIEADLAKMKKYCSMIRVIAHTQMKIMRHRAKKAYIIEIQVNGGTVPEKVDWAREHLEKQVPIDSVFHRDEMIDCIGVTKGKGFKGVTSRWHTKKLPRKTHKGLRKVACIGAWHPSRVQFTVARAGQKGYHHRTEMNKKVYRIGKSCLTEEGKNNGNTEYDTTEKNINPMGGFPHYGLVNQDYIMIRGCCMGPRKRPITLRKSLIVQTKRFAHEAINLKWIDTSSKFGHGRFQTHAEKKDFMGKLKKDLLAEAGATA</sequence>
<dbReference type="EMBL" id="UXUI01008104">
    <property type="protein sequence ID" value="VDD90504.1"/>
    <property type="molecule type" value="Genomic_DNA"/>
</dbReference>